<accession>A0AC35THV7</accession>
<proteinExistence type="predicted"/>
<dbReference type="Proteomes" id="UP000095286">
    <property type="component" value="Unplaced"/>
</dbReference>
<name>A0AC35THV7_9BILA</name>
<protein>
    <submittedName>
        <fullName evidence="2">DNA polymerase</fullName>
    </submittedName>
</protein>
<reference evidence="2" key="1">
    <citation type="submission" date="2016-11" db="UniProtKB">
        <authorList>
            <consortium name="WormBaseParasite"/>
        </authorList>
    </citation>
    <scope>IDENTIFICATION</scope>
    <source>
        <strain evidence="2">KR3021</strain>
    </source>
</reference>
<sequence length="927" mass="106309">MDGQTKCTRRYVGPVGLLVHPDDSVTLKGSGADILEMTTNKNDPRYFEPIVKPKAKPCPDLTPILTSEEVSKISQGPYAIPNVVLISMELIPRTIYKAAPNPKSDGIAAVSLQIYRNICVQSAVPDKEYLLVIPEVIENEDVKKCDVKNLSVCESESHLIYGVMNIVRRENPDLLVGYEMERESWGYYIKIAKKIMPDIVSKLSKVKLPVLPKQFDKIKAPEGRISLEVWSIVREDTKLRSYEFQDVVFDLMSVSIPKYSNERIFAISQSKGFKYEKVVILKNLVSKAKYNVKILNVLGTLTKTIEMAKVYGIQFEEALTRGSQYRVESMLFRATLRQNFVTPTMSLKQLKNMPSPETTPLVMEPKSDLYRDPVIVLDFQSLYPSMSIAYNYCYSTVLGKLSDWNEYVRNVATTPITDSFPEINFKLGGLTYCPDVRDVCEIGNIQQNVHITPVDTVFVGTEIRKGVLPAYLEGLLKTRVMIKSMMKMYKHNKPLYKILDARQLSLKLLANVSYGYTSANATGKMPCCEVADAIVSKGRQTLERACFTIRNECKDIWPDLEIVYGDTDSIFVRVHGTRCLKKAFEIGERLALKITLQNPPPVQLKFEKVMMPCALITKKRYVGYSYESVDQRIPTFDAKGIETVRRDNCPFIANEYEKFIKLVFEKGVDFGCEYLKFKLNQIEKVPFKQFIMSSSFRGNYSPNSQIPAKKLQAERIKVNPNYGYLFGQRVQYVVKRPEAVGNTIKKKQLKIITNVMDPLLFIKDKNNVLNYDYYVQNLLLPALRRIMLLCKVNLQIQIPIVNPKKCNRCGFRMGIEDFCTECIRYKARVDDNYNRHLKSIQFKSLYQKECRNCKGASFTQDIEKGSCHNVSCPVYNEIKKEDYSMSKSIYYYNFYDVANLMLSIQDQLKVRNKQKREPIVITIEDSD</sequence>
<dbReference type="WBParaSite" id="RSKR_0000075200.1">
    <property type="protein sequence ID" value="RSKR_0000075200.1"/>
    <property type="gene ID" value="RSKR_0000075200"/>
</dbReference>
<organism evidence="1 2">
    <name type="scientific">Rhabditophanes sp. KR3021</name>
    <dbReference type="NCBI Taxonomy" id="114890"/>
    <lineage>
        <taxon>Eukaryota</taxon>
        <taxon>Metazoa</taxon>
        <taxon>Ecdysozoa</taxon>
        <taxon>Nematoda</taxon>
        <taxon>Chromadorea</taxon>
        <taxon>Rhabditida</taxon>
        <taxon>Tylenchina</taxon>
        <taxon>Panagrolaimomorpha</taxon>
        <taxon>Strongyloidoidea</taxon>
        <taxon>Alloionematidae</taxon>
        <taxon>Rhabditophanes</taxon>
    </lineage>
</organism>
<evidence type="ECO:0000313" key="1">
    <source>
        <dbReference type="Proteomes" id="UP000095286"/>
    </source>
</evidence>
<evidence type="ECO:0000313" key="2">
    <source>
        <dbReference type="WBParaSite" id="RSKR_0000075200.1"/>
    </source>
</evidence>